<dbReference type="EMBL" id="JABFTP020000062">
    <property type="protein sequence ID" value="KAL3274102.1"/>
    <property type="molecule type" value="Genomic_DNA"/>
</dbReference>
<proteinExistence type="predicted"/>
<reference evidence="1 2" key="1">
    <citation type="journal article" date="2021" name="BMC Biol.">
        <title>Horizontally acquired antibacterial genes associated with adaptive radiation of ladybird beetles.</title>
        <authorList>
            <person name="Li H.S."/>
            <person name="Tang X.F."/>
            <person name="Huang Y.H."/>
            <person name="Xu Z.Y."/>
            <person name="Chen M.L."/>
            <person name="Du X.Y."/>
            <person name="Qiu B.Y."/>
            <person name="Chen P.T."/>
            <person name="Zhang W."/>
            <person name="Slipinski A."/>
            <person name="Escalona H.E."/>
            <person name="Waterhouse R.M."/>
            <person name="Zwick A."/>
            <person name="Pang H."/>
        </authorList>
    </citation>
    <scope>NUCLEOTIDE SEQUENCE [LARGE SCALE GENOMIC DNA]</scope>
    <source>
        <strain evidence="1">SYSU2018</strain>
    </source>
</reference>
<evidence type="ECO:0008006" key="3">
    <source>
        <dbReference type="Google" id="ProtNLM"/>
    </source>
</evidence>
<evidence type="ECO:0000313" key="1">
    <source>
        <dbReference type="EMBL" id="KAL3274102.1"/>
    </source>
</evidence>
<organism evidence="1 2">
    <name type="scientific">Cryptolaemus montrouzieri</name>
    <dbReference type="NCBI Taxonomy" id="559131"/>
    <lineage>
        <taxon>Eukaryota</taxon>
        <taxon>Metazoa</taxon>
        <taxon>Ecdysozoa</taxon>
        <taxon>Arthropoda</taxon>
        <taxon>Hexapoda</taxon>
        <taxon>Insecta</taxon>
        <taxon>Pterygota</taxon>
        <taxon>Neoptera</taxon>
        <taxon>Endopterygota</taxon>
        <taxon>Coleoptera</taxon>
        <taxon>Polyphaga</taxon>
        <taxon>Cucujiformia</taxon>
        <taxon>Coccinelloidea</taxon>
        <taxon>Coccinellidae</taxon>
        <taxon>Scymninae</taxon>
        <taxon>Scymnini</taxon>
        <taxon>Cryptolaemus</taxon>
    </lineage>
</organism>
<dbReference type="PROSITE" id="PS51257">
    <property type="entry name" value="PROKAR_LIPOPROTEIN"/>
    <property type="match status" value="1"/>
</dbReference>
<dbReference type="Proteomes" id="UP001516400">
    <property type="component" value="Unassembled WGS sequence"/>
</dbReference>
<evidence type="ECO:0000313" key="2">
    <source>
        <dbReference type="Proteomes" id="UP001516400"/>
    </source>
</evidence>
<accession>A0ABD2N6A7</accession>
<dbReference type="AlphaFoldDB" id="A0ABD2N6A7"/>
<sequence>MDQNRQDTNTQQQNVHLHMHQVVCGCHGNLYPTPAYYQPVSYRTPPPPMVTYNPQHLARPYLQHYQYTQFNQYSVPVPQVAAGSTTTMYSTNNQTDILFGTARDRRERLEVQEEILEAEKPSESSGYDYGHVSPPPTKDLLTSNSEENVSENFVKFLERSCITAEQIAHRNRNRPCFRNIQNLCVRTRSEILKPCTTVSNIHSQGIPWATKDFIYAFVRLTNCWHILRGYWENRDGPAIGKITKELTPEFRECYVRWEKETIDLAAQLTKVFYNLDTNINSPLHTGSVHAANNLIPPQVSLIKNPEFSKTTLVETITTTVTPIQTSTIPSKNTRGLLHLPSPTETVDQANQTCAGDFFIKSPENTDCVILDNEEEEEVTKVYMKPGSYNVPKRTIANNTETTILNGSPRTIEFLETAQNVNKVMEASERYWSNNHCKKVIAKPVKEEIDAPQFNVQKWLISSRFSDYDNGSTGSSSPPNIGAYYIDTPPISYGEIAMGQQDADLATQKPTTYTLLQREKNTSLMSTPKSCINGRTDLSVGYRKRSDVKKPNKTTYEEKMGGLTEVAVDILEKIIADLKTTEFAEYISQVKAEDQLPASNLDWILNKLKSKQYKYVNEVVRDLYYVVNFTSIYYGNFLEMDSKINAFVQRIQTMLETRFNHFDFSTINGLKDELVGPLKLKISKLDGDGDHLN</sequence>
<comment type="caution">
    <text evidence="1">The sequence shown here is derived from an EMBL/GenBank/DDBJ whole genome shotgun (WGS) entry which is preliminary data.</text>
</comment>
<protein>
    <recommendedName>
        <fullName evidence="3">Bromo domain-containing protein</fullName>
    </recommendedName>
</protein>
<name>A0ABD2N6A7_9CUCU</name>
<keyword evidence="2" id="KW-1185">Reference proteome</keyword>
<gene>
    <name evidence="1" type="ORF">HHI36_015518</name>
</gene>